<comment type="similarity">
    <text evidence="1">Belongs to the bacterial sugar transferase family.</text>
</comment>
<dbReference type="AlphaFoldDB" id="A0A6F8ZCN3"/>
<name>A0A6F8ZCN3_9FIRM</name>
<evidence type="ECO:0000259" key="3">
    <source>
        <dbReference type="Pfam" id="PF02397"/>
    </source>
</evidence>
<evidence type="ECO:0000256" key="1">
    <source>
        <dbReference type="ARBA" id="ARBA00006464"/>
    </source>
</evidence>
<feature type="transmembrane region" description="Helical" evidence="2">
    <location>
        <begin position="45"/>
        <end position="66"/>
    </location>
</feature>
<evidence type="ECO:0000256" key="2">
    <source>
        <dbReference type="SAM" id="Phobius"/>
    </source>
</evidence>
<dbReference type="InterPro" id="IPR003362">
    <property type="entry name" value="Bact_transf"/>
</dbReference>
<dbReference type="Pfam" id="PF02397">
    <property type="entry name" value="Bac_transf"/>
    <property type="match status" value="1"/>
</dbReference>
<evidence type="ECO:0000313" key="4">
    <source>
        <dbReference type="EMBL" id="CAB1127691.1"/>
    </source>
</evidence>
<accession>A0A6F8ZCN3</accession>
<keyword evidence="2" id="KW-0812">Transmembrane</keyword>
<keyword evidence="2" id="KW-0472">Membrane</keyword>
<sequence>MTGRPATLSRLALVAGDILLANTGVAIAFLLRFQGLPPDYNWDAYLRLAPWLSGLTVAVLAAYDLYEERWRPVRDLRRRLLLGLGLMFALLLVAGFLLADIGLPRSVYLLAALLELPLFYAWRRFYQERRFGQRPTRVIQVSPDGHRGPIVAPAELGPHPRFTELPAAAAEGAPARADVLLLAGDLAQSLREHLFIEALARGIPCYWQPSVYDGLVAQARLTVLGERPYLALAPVALPWTRTWGKRLFDLLLGSALLVATLPLMVLIAVAVVADSGWPPFYTQERVTDGHRIFRLWKFRTLMQDWEARQGGPRLTAADGEGVTRVGRWLRHSHLDELPQLWNVVRGDMSLVGPRPERPVFVDDFRRRTPAYDLRHHVRAGVTGLAQVGGHYFSTPEEKLQMDLAYARRPSLWQDVRILLHTLEQLFHRTPRTPEQQRSSSTR</sequence>
<keyword evidence="5" id="KW-1185">Reference proteome</keyword>
<dbReference type="KEGG" id="hfv:R50_0185"/>
<dbReference type="GO" id="GO:0016780">
    <property type="term" value="F:phosphotransferase activity, for other substituted phosphate groups"/>
    <property type="evidence" value="ECO:0007669"/>
    <property type="project" value="TreeGrafter"/>
</dbReference>
<protein>
    <submittedName>
        <fullName evidence="4">Bac_transf domain-containing protein</fullName>
    </submittedName>
</protein>
<evidence type="ECO:0000313" key="5">
    <source>
        <dbReference type="Proteomes" id="UP000503399"/>
    </source>
</evidence>
<proteinExistence type="inferred from homology"/>
<organism evidence="4 5">
    <name type="scientific">Candidatus Hydrogenisulfobacillus filiaventi</name>
    <dbReference type="NCBI Taxonomy" id="2707344"/>
    <lineage>
        <taxon>Bacteria</taxon>
        <taxon>Bacillati</taxon>
        <taxon>Bacillota</taxon>
        <taxon>Clostridia</taxon>
        <taxon>Eubacteriales</taxon>
        <taxon>Clostridiales Family XVII. Incertae Sedis</taxon>
        <taxon>Candidatus Hydrogenisulfobacillus</taxon>
    </lineage>
</organism>
<feature type="transmembrane region" description="Helical" evidence="2">
    <location>
        <begin position="250"/>
        <end position="273"/>
    </location>
</feature>
<feature type="transmembrane region" description="Helical" evidence="2">
    <location>
        <begin position="105"/>
        <end position="122"/>
    </location>
</feature>
<feature type="transmembrane region" description="Helical" evidence="2">
    <location>
        <begin position="78"/>
        <end position="99"/>
    </location>
</feature>
<dbReference type="Proteomes" id="UP000503399">
    <property type="component" value="Chromosome"/>
</dbReference>
<dbReference type="PANTHER" id="PTHR30576:SF0">
    <property type="entry name" value="UNDECAPRENYL-PHOSPHATE N-ACETYLGALACTOSAMINYL 1-PHOSPHATE TRANSFERASE-RELATED"/>
    <property type="match status" value="1"/>
</dbReference>
<dbReference type="PANTHER" id="PTHR30576">
    <property type="entry name" value="COLANIC BIOSYNTHESIS UDP-GLUCOSE LIPID CARRIER TRANSFERASE"/>
    <property type="match status" value="1"/>
</dbReference>
<feature type="transmembrane region" description="Helical" evidence="2">
    <location>
        <begin position="12"/>
        <end position="33"/>
    </location>
</feature>
<feature type="domain" description="Bacterial sugar transferase" evidence="3">
    <location>
        <begin position="245"/>
        <end position="426"/>
    </location>
</feature>
<gene>
    <name evidence="4" type="ORF">R50_0185</name>
</gene>
<keyword evidence="2" id="KW-1133">Transmembrane helix</keyword>
<reference evidence="4 5" key="1">
    <citation type="submission" date="2020-02" db="EMBL/GenBank/DDBJ databases">
        <authorList>
            <person name="Hogendoorn C."/>
        </authorList>
    </citation>
    <scope>NUCLEOTIDE SEQUENCE [LARGE SCALE GENOMIC DNA]</scope>
    <source>
        <strain evidence="4">R501</strain>
    </source>
</reference>
<dbReference type="EMBL" id="LR778114">
    <property type="protein sequence ID" value="CAB1127691.1"/>
    <property type="molecule type" value="Genomic_DNA"/>
</dbReference>